<accession>A0A285UPR4</accession>
<dbReference type="AlphaFoldDB" id="A0A285UPR4"/>
<organism evidence="3 4">
    <name type="scientific">Ureibacillus acetophenoni</name>
    <dbReference type="NCBI Taxonomy" id="614649"/>
    <lineage>
        <taxon>Bacteria</taxon>
        <taxon>Bacillati</taxon>
        <taxon>Bacillota</taxon>
        <taxon>Bacilli</taxon>
        <taxon>Bacillales</taxon>
        <taxon>Caryophanaceae</taxon>
        <taxon>Ureibacillus</taxon>
    </lineage>
</organism>
<dbReference type="PANTHER" id="PTHR21064:SF6">
    <property type="entry name" value="AMINOGLYCOSIDE PHOSPHOTRANSFERASE DOMAIN-CONTAINING PROTEIN"/>
    <property type="match status" value="1"/>
</dbReference>
<dbReference type="OrthoDB" id="9777460at2"/>
<evidence type="ECO:0000313" key="3">
    <source>
        <dbReference type="EMBL" id="SOC43812.1"/>
    </source>
</evidence>
<keyword evidence="3" id="KW-0808">Transferase</keyword>
<sequence>MKLETTESIREDIFDSIRSLFGFTITDFTKIELGFRNVKWKIETDHGVFFAKQYNKIRYPEHMVQGLETALNHQVHLYNKGIPCPKILTHNGNYVIRTAQGERYVLMGFCEGSIIQAGTGNVDQMYSLGKIVGQMHTILNSNPTTRLPLHWEIRSKESMLENWQSRWEEAVRLDSEHTLAHLEIQRNIIEKCDSNIFSQCETGWAHWDLFVDNILFQSDRVSAILDFDRMHYVYPEFDISRPILSCCLENGHIHLDRVSAFVRGYQEHLELTHKKLVRSIKLTWWKEAEWIRAEYTNLTSPLKRFVEENVWVGENWDHLDELFSKLL</sequence>
<dbReference type="RefSeq" id="WP_097150893.1">
    <property type="nucleotide sequence ID" value="NZ_OBQC01000017.1"/>
</dbReference>
<dbReference type="Proteomes" id="UP000219252">
    <property type="component" value="Unassembled WGS sequence"/>
</dbReference>
<evidence type="ECO:0000259" key="2">
    <source>
        <dbReference type="Pfam" id="PF01636"/>
    </source>
</evidence>
<name>A0A285UPR4_9BACL</name>
<evidence type="ECO:0000256" key="1">
    <source>
        <dbReference type="ARBA" id="ARBA00038240"/>
    </source>
</evidence>
<keyword evidence="3" id="KW-0418">Kinase</keyword>
<protein>
    <submittedName>
        <fullName evidence="3">Homoserine kinase type II</fullName>
    </submittedName>
</protein>
<evidence type="ECO:0000313" key="4">
    <source>
        <dbReference type="Proteomes" id="UP000219252"/>
    </source>
</evidence>
<keyword evidence="4" id="KW-1185">Reference proteome</keyword>
<dbReference type="InterPro" id="IPR002575">
    <property type="entry name" value="Aminoglycoside_PTrfase"/>
</dbReference>
<dbReference type="InterPro" id="IPR050249">
    <property type="entry name" value="Pseudomonas-type_ThrB"/>
</dbReference>
<dbReference type="Gene3D" id="3.90.1200.10">
    <property type="match status" value="1"/>
</dbReference>
<feature type="domain" description="Aminoglycoside phosphotransferase" evidence="2">
    <location>
        <begin position="28"/>
        <end position="240"/>
    </location>
</feature>
<dbReference type="InterPro" id="IPR011009">
    <property type="entry name" value="Kinase-like_dom_sf"/>
</dbReference>
<dbReference type="SUPFAM" id="SSF56112">
    <property type="entry name" value="Protein kinase-like (PK-like)"/>
    <property type="match status" value="1"/>
</dbReference>
<reference evidence="4" key="1">
    <citation type="submission" date="2017-08" db="EMBL/GenBank/DDBJ databases">
        <authorList>
            <person name="Varghese N."/>
            <person name="Submissions S."/>
        </authorList>
    </citation>
    <scope>NUCLEOTIDE SEQUENCE [LARGE SCALE GENOMIC DNA]</scope>
    <source>
        <strain evidence="4">JC23</strain>
    </source>
</reference>
<comment type="similarity">
    <text evidence="1">Belongs to the pseudomonas-type ThrB family.</text>
</comment>
<proteinExistence type="inferred from homology"/>
<dbReference type="GO" id="GO:0019202">
    <property type="term" value="F:amino acid kinase activity"/>
    <property type="evidence" value="ECO:0007669"/>
    <property type="project" value="TreeGrafter"/>
</dbReference>
<dbReference type="Gene3D" id="3.30.200.20">
    <property type="entry name" value="Phosphorylase Kinase, domain 1"/>
    <property type="match status" value="1"/>
</dbReference>
<gene>
    <name evidence="3" type="ORF">SAMN05877842_11755</name>
</gene>
<dbReference type="PANTHER" id="PTHR21064">
    <property type="entry name" value="AMINOGLYCOSIDE PHOSPHOTRANSFERASE DOMAIN-CONTAINING PROTEIN-RELATED"/>
    <property type="match status" value="1"/>
</dbReference>
<dbReference type="EMBL" id="OBQC01000017">
    <property type="protein sequence ID" value="SOC43812.1"/>
    <property type="molecule type" value="Genomic_DNA"/>
</dbReference>
<dbReference type="Pfam" id="PF01636">
    <property type="entry name" value="APH"/>
    <property type="match status" value="1"/>
</dbReference>